<accession>A0A7W8BGU4</accession>
<evidence type="ECO:0000256" key="4">
    <source>
        <dbReference type="ARBA" id="ARBA00022832"/>
    </source>
</evidence>
<evidence type="ECO:0000256" key="5">
    <source>
        <dbReference type="ARBA" id="ARBA00022842"/>
    </source>
</evidence>
<dbReference type="InterPro" id="IPR008278">
    <property type="entry name" value="4-PPantetheinyl_Trfase_dom"/>
</dbReference>
<evidence type="ECO:0000259" key="10">
    <source>
        <dbReference type="Pfam" id="PF01648"/>
    </source>
</evidence>
<name>A0A7W8BGU4_STREU</name>
<dbReference type="NCBIfam" id="TIGR00556">
    <property type="entry name" value="pantethn_trn"/>
    <property type="match status" value="1"/>
</dbReference>
<evidence type="ECO:0000256" key="6">
    <source>
        <dbReference type="ARBA" id="ARBA00023098"/>
    </source>
</evidence>
<evidence type="ECO:0000256" key="9">
    <source>
        <dbReference type="SAM" id="MobiDB-lite"/>
    </source>
</evidence>
<dbReference type="Pfam" id="PF01648">
    <property type="entry name" value="ACPS"/>
    <property type="match status" value="1"/>
</dbReference>
<dbReference type="GO" id="GO:0008897">
    <property type="term" value="F:holo-[acyl-carrier-protein] synthase activity"/>
    <property type="evidence" value="ECO:0007669"/>
    <property type="project" value="UniProtKB-UniRule"/>
</dbReference>
<proteinExistence type="inferred from homology"/>
<comment type="function">
    <text evidence="8">Transfers the 4'-phosphopantetheine moiety from coenzyme A to a Ser of acyl-carrier-protein.</text>
</comment>
<feature type="region of interest" description="Disordered" evidence="9">
    <location>
        <begin position="129"/>
        <end position="148"/>
    </location>
</feature>
<evidence type="ECO:0000313" key="11">
    <source>
        <dbReference type="EMBL" id="MBB5122051.1"/>
    </source>
</evidence>
<dbReference type="EMBL" id="JACHJF010000023">
    <property type="protein sequence ID" value="MBB5122051.1"/>
    <property type="molecule type" value="Genomic_DNA"/>
</dbReference>
<dbReference type="InterPro" id="IPR004568">
    <property type="entry name" value="Ppantetheine-prot_Trfase_dom"/>
</dbReference>
<comment type="catalytic activity">
    <reaction evidence="8">
        <text>apo-[ACP] + CoA = holo-[ACP] + adenosine 3',5'-bisphosphate + H(+)</text>
        <dbReference type="Rhea" id="RHEA:12068"/>
        <dbReference type="Rhea" id="RHEA-COMP:9685"/>
        <dbReference type="Rhea" id="RHEA-COMP:9690"/>
        <dbReference type="ChEBI" id="CHEBI:15378"/>
        <dbReference type="ChEBI" id="CHEBI:29999"/>
        <dbReference type="ChEBI" id="CHEBI:57287"/>
        <dbReference type="ChEBI" id="CHEBI:58343"/>
        <dbReference type="ChEBI" id="CHEBI:64479"/>
        <dbReference type="EC" id="2.7.8.7"/>
    </reaction>
</comment>
<comment type="cofactor">
    <cofactor evidence="8">
        <name>Mg(2+)</name>
        <dbReference type="ChEBI" id="CHEBI:18420"/>
    </cofactor>
</comment>
<keyword evidence="1 8" id="KW-0444">Lipid biosynthesis</keyword>
<dbReference type="Gene3D" id="3.90.470.20">
    <property type="entry name" value="4'-phosphopantetheinyl transferase domain"/>
    <property type="match status" value="1"/>
</dbReference>
<comment type="caution">
    <text evidence="11">The sequence shown here is derived from an EMBL/GenBank/DDBJ whole genome shotgun (WGS) entry which is preliminary data.</text>
</comment>
<evidence type="ECO:0000256" key="3">
    <source>
        <dbReference type="ARBA" id="ARBA00022723"/>
    </source>
</evidence>
<reference evidence="11 12" key="1">
    <citation type="submission" date="2020-08" db="EMBL/GenBank/DDBJ databases">
        <title>Genomic Encyclopedia of Type Strains, Phase III (KMG-III): the genomes of soil and plant-associated and newly described type strains.</title>
        <authorList>
            <person name="Whitman W."/>
        </authorList>
    </citation>
    <scope>NUCLEOTIDE SEQUENCE [LARGE SCALE GENOMIC DNA]</scope>
    <source>
        <strain evidence="11 12">CECT 3259</strain>
    </source>
</reference>
<dbReference type="Proteomes" id="UP000528608">
    <property type="component" value="Unassembled WGS sequence"/>
</dbReference>
<evidence type="ECO:0000313" key="12">
    <source>
        <dbReference type="Proteomes" id="UP000528608"/>
    </source>
</evidence>
<dbReference type="EC" id="2.7.8.7" evidence="8"/>
<dbReference type="AlphaFoldDB" id="A0A7W8BGU4"/>
<feature type="compositionally biased region" description="Basic residues" evidence="9">
    <location>
        <begin position="137"/>
        <end position="148"/>
    </location>
</feature>
<feature type="binding site" evidence="8">
    <location>
        <position position="55"/>
    </location>
    <ligand>
        <name>Mg(2+)</name>
        <dbReference type="ChEBI" id="CHEBI:18420"/>
    </ligand>
</feature>
<dbReference type="InterPro" id="IPR002582">
    <property type="entry name" value="ACPS"/>
</dbReference>
<keyword evidence="6 8" id="KW-0443">Lipid metabolism</keyword>
<evidence type="ECO:0000256" key="2">
    <source>
        <dbReference type="ARBA" id="ARBA00022679"/>
    </source>
</evidence>
<keyword evidence="3 8" id="KW-0479">Metal-binding</keyword>
<keyword evidence="5 8" id="KW-0460">Magnesium</keyword>
<keyword evidence="4 8" id="KW-0276">Fatty acid metabolism</keyword>
<dbReference type="HAMAP" id="MF_00101">
    <property type="entry name" value="AcpS"/>
    <property type="match status" value="1"/>
</dbReference>
<comment type="similarity">
    <text evidence="8">Belongs to the P-Pant transferase superfamily. AcpS family.</text>
</comment>
<keyword evidence="2 8" id="KW-0808">Transferase</keyword>
<evidence type="ECO:0000256" key="8">
    <source>
        <dbReference type="HAMAP-Rule" id="MF_00101"/>
    </source>
</evidence>
<protein>
    <recommendedName>
        <fullName evidence="8">Holo-[acyl-carrier-protein] synthase</fullName>
        <shortName evidence="8">Holo-ACP synthase</shortName>
        <ecNumber evidence="8">2.7.8.7</ecNumber>
    </recommendedName>
    <alternativeName>
        <fullName evidence="8">4'-phosphopantetheinyl transferase AcpS</fullName>
    </alternativeName>
</protein>
<comment type="subcellular location">
    <subcellularLocation>
        <location evidence="8">Cytoplasm</location>
    </subcellularLocation>
</comment>
<dbReference type="OrthoDB" id="517356at2"/>
<dbReference type="GO" id="GO:0000287">
    <property type="term" value="F:magnesium ion binding"/>
    <property type="evidence" value="ECO:0007669"/>
    <property type="project" value="UniProtKB-UniRule"/>
</dbReference>
<dbReference type="GO" id="GO:0005737">
    <property type="term" value="C:cytoplasm"/>
    <property type="evidence" value="ECO:0007669"/>
    <property type="project" value="UniProtKB-SubCell"/>
</dbReference>
<keyword evidence="8" id="KW-0963">Cytoplasm</keyword>
<dbReference type="GO" id="GO:0006633">
    <property type="term" value="P:fatty acid biosynthetic process"/>
    <property type="evidence" value="ECO:0007669"/>
    <property type="project" value="UniProtKB-UniRule"/>
</dbReference>
<evidence type="ECO:0000256" key="1">
    <source>
        <dbReference type="ARBA" id="ARBA00022516"/>
    </source>
</evidence>
<gene>
    <name evidence="8" type="primary">acpS</name>
    <name evidence="11" type="ORF">FHS36_005522</name>
</gene>
<keyword evidence="7 8" id="KW-0275">Fatty acid biosynthesis</keyword>
<dbReference type="SUPFAM" id="SSF56214">
    <property type="entry name" value="4'-phosphopantetheinyl transferase"/>
    <property type="match status" value="1"/>
</dbReference>
<organism evidence="11 12">
    <name type="scientific">Streptomyces eurocidicus</name>
    <name type="common">Streptoverticillium eurocidicus</name>
    <dbReference type="NCBI Taxonomy" id="66423"/>
    <lineage>
        <taxon>Bacteria</taxon>
        <taxon>Bacillati</taxon>
        <taxon>Actinomycetota</taxon>
        <taxon>Actinomycetes</taxon>
        <taxon>Kitasatosporales</taxon>
        <taxon>Streptomycetaceae</taxon>
        <taxon>Streptomyces</taxon>
    </lineage>
</organism>
<evidence type="ECO:0000256" key="7">
    <source>
        <dbReference type="ARBA" id="ARBA00023160"/>
    </source>
</evidence>
<dbReference type="RefSeq" id="WP_102917650.1">
    <property type="nucleotide sequence ID" value="NZ_JACHJF010000023.1"/>
</dbReference>
<sequence length="148" mass="15326">MWIGIDVLTEDELSGLLGRPWFRAFVYDADELALAEGLGEGRTREFLTGRFAAKEAVLKVLGTGVGAGVTFRQVAVLRTAGGAPEVRLSGAAARRARECGIGAVDVSVTHKKGLVMAAAIGVPERCGGAAPAGAGCRHGRVSGARPRR</sequence>
<feature type="domain" description="4'-phosphopantetheinyl transferase" evidence="10">
    <location>
        <begin position="3"/>
        <end position="96"/>
    </location>
</feature>
<feature type="binding site" evidence="8">
    <location>
        <position position="6"/>
    </location>
    <ligand>
        <name>Mg(2+)</name>
        <dbReference type="ChEBI" id="CHEBI:18420"/>
    </ligand>
</feature>
<dbReference type="InterPro" id="IPR037143">
    <property type="entry name" value="4-PPantetheinyl_Trfase_dom_sf"/>
</dbReference>